<keyword evidence="9" id="KW-1185">Reference proteome</keyword>
<reference evidence="8 9" key="1">
    <citation type="journal article" date="2016" name="Int. J. Syst. Evol. Microbiol.">
        <title>Descriptions of Anaerotaenia torta gen. nov., sp. nov. and Anaerocolumna cellulosilytica gen. nov., sp. nov. isolated from a methanogenic reactor of cattle waste.</title>
        <authorList>
            <person name="Uek A."/>
            <person name="Ohtaki Y."/>
            <person name="Kaku N."/>
            <person name="Ueki K."/>
        </authorList>
    </citation>
    <scope>NUCLEOTIDE SEQUENCE [LARGE SCALE GENOMIC DNA]</scope>
    <source>
        <strain evidence="8 9">SN021</strain>
    </source>
</reference>
<evidence type="ECO:0000256" key="3">
    <source>
        <dbReference type="ARBA" id="ARBA00023012"/>
    </source>
</evidence>
<dbReference type="Proteomes" id="UP000515561">
    <property type="component" value="Chromosome"/>
</dbReference>
<protein>
    <recommendedName>
        <fullName evidence="1">Stage 0 sporulation protein A homolog</fullName>
    </recommendedName>
</protein>
<dbReference type="KEGG" id="acel:acsn021_35810"/>
<dbReference type="PROSITE" id="PS51755">
    <property type="entry name" value="OMPR_PHOB"/>
    <property type="match status" value="1"/>
</dbReference>
<keyword evidence="2" id="KW-0597">Phosphoprotein</keyword>
<dbReference type="GO" id="GO:0032993">
    <property type="term" value="C:protein-DNA complex"/>
    <property type="evidence" value="ECO:0007669"/>
    <property type="project" value="TreeGrafter"/>
</dbReference>
<dbReference type="InterPro" id="IPR001867">
    <property type="entry name" value="OmpR/PhoB-type_DNA-bd"/>
</dbReference>
<evidence type="ECO:0000313" key="8">
    <source>
        <dbReference type="EMBL" id="BCJ96012.1"/>
    </source>
</evidence>
<evidence type="ECO:0000256" key="4">
    <source>
        <dbReference type="ARBA" id="ARBA00023015"/>
    </source>
</evidence>
<dbReference type="PROSITE" id="PS50110">
    <property type="entry name" value="RESPONSE_REGULATORY"/>
    <property type="match status" value="1"/>
</dbReference>
<dbReference type="GO" id="GO:0006355">
    <property type="term" value="P:regulation of DNA-templated transcription"/>
    <property type="evidence" value="ECO:0007669"/>
    <property type="project" value="InterPro"/>
</dbReference>
<evidence type="ECO:0000313" key="9">
    <source>
        <dbReference type="Proteomes" id="UP000515561"/>
    </source>
</evidence>
<name>A0A6S6R9R5_9FIRM</name>
<proteinExistence type="predicted"/>
<dbReference type="GO" id="GO:0005829">
    <property type="term" value="C:cytosol"/>
    <property type="evidence" value="ECO:0007669"/>
    <property type="project" value="TreeGrafter"/>
</dbReference>
<evidence type="ECO:0000256" key="7">
    <source>
        <dbReference type="ARBA" id="ARBA00024867"/>
    </source>
</evidence>
<dbReference type="FunFam" id="1.10.10.10:FF:000018">
    <property type="entry name" value="DNA-binding response regulator ResD"/>
    <property type="match status" value="1"/>
</dbReference>
<dbReference type="InterPro" id="IPR039420">
    <property type="entry name" value="WalR-like"/>
</dbReference>
<evidence type="ECO:0000256" key="2">
    <source>
        <dbReference type="ARBA" id="ARBA00022553"/>
    </source>
</evidence>
<dbReference type="EMBL" id="AP023367">
    <property type="protein sequence ID" value="BCJ96012.1"/>
    <property type="molecule type" value="Genomic_DNA"/>
</dbReference>
<dbReference type="SMART" id="SM00862">
    <property type="entry name" value="Trans_reg_C"/>
    <property type="match status" value="1"/>
</dbReference>
<dbReference type="PANTHER" id="PTHR48111:SF26">
    <property type="entry name" value="STAGE 0 SPORULATION PROTEIN A HOMOLOG"/>
    <property type="match status" value="1"/>
</dbReference>
<evidence type="ECO:0000256" key="6">
    <source>
        <dbReference type="ARBA" id="ARBA00023163"/>
    </source>
</evidence>
<sequence length="228" mass="26278">MAGERILIVDDEKIVQNAIKAAYRSENMEVSVASGGFEAISLVQKYTYDLILLDILMPDMDGFEVIRTIRTSQIHTPIILLSGKTEEYNKILGLGLGADDYITKPFSIALLISKSKALMRRNNTYCNKTIHDISLGPFSFCHSTFKVYKNDVAIPMTAKELTLFKFFLENPKQVFTKEQLYQKIWNHHVIDDNTIMVYIKRIRSKIEDNPKQPYYLKTIWGIGYQFDC</sequence>
<dbReference type="Gene3D" id="3.40.50.2300">
    <property type="match status" value="1"/>
</dbReference>
<dbReference type="GO" id="GO:0000156">
    <property type="term" value="F:phosphorelay response regulator activity"/>
    <property type="evidence" value="ECO:0007669"/>
    <property type="project" value="TreeGrafter"/>
</dbReference>
<accession>A0A6S6R9R5</accession>
<keyword evidence="3" id="KW-0902">Two-component regulatory system</keyword>
<dbReference type="CDD" id="cd17574">
    <property type="entry name" value="REC_OmpR"/>
    <property type="match status" value="1"/>
</dbReference>
<dbReference type="InterPro" id="IPR011006">
    <property type="entry name" value="CheY-like_superfamily"/>
</dbReference>
<dbReference type="PANTHER" id="PTHR48111">
    <property type="entry name" value="REGULATOR OF RPOS"/>
    <property type="match status" value="1"/>
</dbReference>
<evidence type="ECO:0000256" key="1">
    <source>
        <dbReference type="ARBA" id="ARBA00018672"/>
    </source>
</evidence>
<dbReference type="Gene3D" id="1.10.10.10">
    <property type="entry name" value="Winged helix-like DNA-binding domain superfamily/Winged helix DNA-binding domain"/>
    <property type="match status" value="1"/>
</dbReference>
<dbReference type="SMART" id="SM00448">
    <property type="entry name" value="REC"/>
    <property type="match status" value="1"/>
</dbReference>
<dbReference type="SUPFAM" id="SSF52172">
    <property type="entry name" value="CheY-like"/>
    <property type="match status" value="1"/>
</dbReference>
<dbReference type="Pfam" id="PF00072">
    <property type="entry name" value="Response_reg"/>
    <property type="match status" value="1"/>
</dbReference>
<evidence type="ECO:0000256" key="5">
    <source>
        <dbReference type="ARBA" id="ARBA00023125"/>
    </source>
</evidence>
<dbReference type="RefSeq" id="WP_184092395.1">
    <property type="nucleotide sequence ID" value="NZ_AP023367.1"/>
</dbReference>
<dbReference type="CDD" id="cd00383">
    <property type="entry name" value="trans_reg_C"/>
    <property type="match status" value="1"/>
</dbReference>
<organism evidence="8 9">
    <name type="scientific">Anaerocolumna cellulosilytica</name>
    <dbReference type="NCBI Taxonomy" id="433286"/>
    <lineage>
        <taxon>Bacteria</taxon>
        <taxon>Bacillati</taxon>
        <taxon>Bacillota</taxon>
        <taxon>Clostridia</taxon>
        <taxon>Lachnospirales</taxon>
        <taxon>Lachnospiraceae</taxon>
        <taxon>Anaerocolumna</taxon>
    </lineage>
</organism>
<keyword evidence="6" id="KW-0804">Transcription</keyword>
<dbReference type="InterPro" id="IPR001789">
    <property type="entry name" value="Sig_transdc_resp-reg_receiver"/>
</dbReference>
<dbReference type="AlphaFoldDB" id="A0A6S6R9R5"/>
<dbReference type="InterPro" id="IPR036388">
    <property type="entry name" value="WH-like_DNA-bd_sf"/>
</dbReference>
<keyword evidence="4" id="KW-0805">Transcription regulation</keyword>
<gene>
    <name evidence="8" type="ORF">acsn021_35810</name>
</gene>
<dbReference type="GO" id="GO:0000976">
    <property type="term" value="F:transcription cis-regulatory region binding"/>
    <property type="evidence" value="ECO:0007669"/>
    <property type="project" value="TreeGrafter"/>
</dbReference>
<comment type="function">
    <text evidence="7">May play the central regulatory role in sporulation. It may be an element of the effector pathway responsible for the activation of sporulation genes in response to nutritional stress. Spo0A may act in concert with spo0H (a sigma factor) to control the expression of some genes that are critical to the sporulation process.</text>
</comment>
<keyword evidence="5 8" id="KW-0238">DNA-binding</keyword>
<dbReference type="Pfam" id="PF00486">
    <property type="entry name" value="Trans_reg_C"/>
    <property type="match status" value="1"/>
</dbReference>